<dbReference type="Gene3D" id="2.60.40.10">
    <property type="entry name" value="Immunoglobulins"/>
    <property type="match status" value="1"/>
</dbReference>
<dbReference type="InterPro" id="IPR039311">
    <property type="entry name" value="FAM187A/B"/>
</dbReference>
<evidence type="ECO:0000256" key="7">
    <source>
        <dbReference type="ARBA" id="ARBA00023180"/>
    </source>
</evidence>
<keyword evidence="11" id="KW-1185">Reference proteome</keyword>
<keyword evidence="4 8" id="KW-0732">Signal</keyword>
<dbReference type="SUPFAM" id="SSF48726">
    <property type="entry name" value="Immunoglobulin"/>
    <property type="match status" value="1"/>
</dbReference>
<keyword evidence="3" id="KW-0812">Transmembrane</keyword>
<evidence type="ECO:0000256" key="3">
    <source>
        <dbReference type="ARBA" id="ARBA00022692"/>
    </source>
</evidence>
<comment type="subcellular location">
    <subcellularLocation>
        <location evidence="1">Membrane</location>
        <topology evidence="1">Single-pass type I membrane protein</topology>
    </subcellularLocation>
</comment>
<feature type="non-terminal residue" evidence="10">
    <location>
        <position position="243"/>
    </location>
</feature>
<dbReference type="PANTHER" id="PTHR32178:SF6">
    <property type="entry name" value="IG-LIKE DOMAIN-CONTAINING PROTEIN"/>
    <property type="match status" value="1"/>
</dbReference>
<keyword evidence="6" id="KW-0472">Membrane</keyword>
<evidence type="ECO:0000313" key="11">
    <source>
        <dbReference type="Proteomes" id="UP001153148"/>
    </source>
</evidence>
<evidence type="ECO:0000256" key="2">
    <source>
        <dbReference type="ARBA" id="ARBA00008727"/>
    </source>
</evidence>
<protein>
    <recommendedName>
        <fullName evidence="9">Ig-like domain-containing protein</fullName>
    </recommendedName>
</protein>
<dbReference type="InterPro" id="IPR013106">
    <property type="entry name" value="Ig_V-set"/>
</dbReference>
<feature type="domain" description="Ig-like" evidence="9">
    <location>
        <begin position="21"/>
        <end position="119"/>
    </location>
</feature>
<evidence type="ECO:0000256" key="6">
    <source>
        <dbReference type="ARBA" id="ARBA00023136"/>
    </source>
</evidence>
<evidence type="ECO:0000256" key="4">
    <source>
        <dbReference type="ARBA" id="ARBA00022729"/>
    </source>
</evidence>
<comment type="caution">
    <text evidence="10">The sequence shown here is derived from an EMBL/GenBank/DDBJ whole genome shotgun (WGS) entry which is preliminary data.</text>
</comment>
<evidence type="ECO:0000259" key="9">
    <source>
        <dbReference type="PROSITE" id="PS50835"/>
    </source>
</evidence>
<gene>
    <name evidence="10" type="ORF">TPAB3V08_LOCUS12525</name>
</gene>
<evidence type="ECO:0000256" key="1">
    <source>
        <dbReference type="ARBA" id="ARBA00004479"/>
    </source>
</evidence>
<dbReference type="PANTHER" id="PTHR32178">
    <property type="entry name" value="FAM187"/>
    <property type="match status" value="1"/>
</dbReference>
<evidence type="ECO:0000256" key="5">
    <source>
        <dbReference type="ARBA" id="ARBA00022989"/>
    </source>
</evidence>
<keyword evidence="7" id="KW-0325">Glycoprotein</keyword>
<proteinExistence type="inferred from homology"/>
<sequence length="243" mass="27992">MLTVILLCFLTKNGQLLASPPRVNCRETSNIRLSGTDVQQHVVHAKFGENLLLECKSCAHKADNNPKDWYKEKWPMKLRHSSGVEQIRKKRDGSRTFVNKKNDLIIRRVNEDDVGFYFCADNNGVGKKPKLRFLVDVDKTPVAPIIGDSATWMEYQKKQVEPLNSILKSFTIPEEEKHKKANTNFQVDVEFGPWEPCVGDQELGKQRCRVGYCRLRPLTSEKKEEELQFFSDLSCRSLFLAQM</sequence>
<dbReference type="InterPro" id="IPR007110">
    <property type="entry name" value="Ig-like_dom"/>
</dbReference>
<dbReference type="PROSITE" id="PS50835">
    <property type="entry name" value="IG_LIKE"/>
    <property type="match status" value="1"/>
</dbReference>
<feature type="signal peptide" evidence="8">
    <location>
        <begin position="1"/>
        <end position="18"/>
    </location>
</feature>
<dbReference type="Proteomes" id="UP001153148">
    <property type="component" value="Unassembled WGS sequence"/>
</dbReference>
<name>A0ABN7PFX7_TIMPD</name>
<evidence type="ECO:0000313" key="10">
    <source>
        <dbReference type="EMBL" id="CAG2065581.1"/>
    </source>
</evidence>
<reference evidence="10" key="1">
    <citation type="submission" date="2021-03" db="EMBL/GenBank/DDBJ databases">
        <authorList>
            <person name="Tran Van P."/>
        </authorList>
    </citation>
    <scope>NUCLEOTIDE SEQUENCE</scope>
</reference>
<accession>A0ABN7PFX7</accession>
<keyword evidence="5" id="KW-1133">Transmembrane helix</keyword>
<organism evidence="10 11">
    <name type="scientific">Timema podura</name>
    <name type="common">Walking stick</name>
    <dbReference type="NCBI Taxonomy" id="61482"/>
    <lineage>
        <taxon>Eukaryota</taxon>
        <taxon>Metazoa</taxon>
        <taxon>Ecdysozoa</taxon>
        <taxon>Arthropoda</taxon>
        <taxon>Hexapoda</taxon>
        <taxon>Insecta</taxon>
        <taxon>Pterygota</taxon>
        <taxon>Neoptera</taxon>
        <taxon>Polyneoptera</taxon>
        <taxon>Phasmatodea</taxon>
        <taxon>Timematodea</taxon>
        <taxon>Timematoidea</taxon>
        <taxon>Timematidae</taxon>
        <taxon>Timema</taxon>
    </lineage>
</organism>
<comment type="similarity">
    <text evidence="2">Belongs to the FAM187 family.</text>
</comment>
<dbReference type="InterPro" id="IPR036179">
    <property type="entry name" value="Ig-like_dom_sf"/>
</dbReference>
<dbReference type="EMBL" id="CAJPIN010044671">
    <property type="protein sequence ID" value="CAG2065581.1"/>
    <property type="molecule type" value="Genomic_DNA"/>
</dbReference>
<dbReference type="Pfam" id="PF07686">
    <property type="entry name" value="V-set"/>
    <property type="match status" value="1"/>
</dbReference>
<evidence type="ECO:0000256" key="8">
    <source>
        <dbReference type="SAM" id="SignalP"/>
    </source>
</evidence>
<dbReference type="InterPro" id="IPR013783">
    <property type="entry name" value="Ig-like_fold"/>
</dbReference>
<feature type="chain" id="PRO_5046615366" description="Ig-like domain-containing protein" evidence="8">
    <location>
        <begin position="19"/>
        <end position="243"/>
    </location>
</feature>